<name>A0A653E9Z6_9PSED</name>
<feature type="transmembrane region" description="Helical" evidence="1">
    <location>
        <begin position="59"/>
        <end position="79"/>
    </location>
</feature>
<keyword evidence="1" id="KW-0472">Membrane</keyword>
<gene>
    <name evidence="2" type="ORF">PMYSY11_4314</name>
</gene>
<protein>
    <submittedName>
        <fullName evidence="2">Uncharacterized protein</fullName>
    </submittedName>
</protein>
<feature type="transmembrane region" description="Helical" evidence="1">
    <location>
        <begin position="30"/>
        <end position="53"/>
    </location>
</feature>
<accession>A0A653E9Z6</accession>
<proteinExistence type="predicted"/>
<keyword evidence="1" id="KW-1133">Transmembrane helix</keyword>
<sequence>MIAAVQARWNRWLTRRLPASSRVRLTQRRIFIVPSKVGVMFLLALTLMLLAAINYQNSLAYALTFLLGSVFIVAILHTYRNLSGLVLRAAGANTVFVGEHVRYQVTLESLNHAHQAISLGFADEPPLIVDVPPQASTPAELSLLTTQRGWLKAPRMRVESGFPLGLLKAWSWVDLDQKALVYPQPIAADLPPVMASVGDEDEQGLRVSADGADDFQGLRSYQAGDSRKRLHWKAYSRGMGLLVKDFASLGGSQTCLDIAALSGDQEYRLSVLCYWVLQYTERHQPFSLRLDDKQIAADTGDIHCQACLRALALTGLSQ</sequence>
<dbReference type="EMBL" id="LR215729">
    <property type="protein sequence ID" value="VEV99357.1"/>
    <property type="molecule type" value="Genomic_DNA"/>
</dbReference>
<dbReference type="RefSeq" id="WP_150549453.1">
    <property type="nucleotide sequence ID" value="NZ_LR215729.2"/>
</dbReference>
<organism evidence="2">
    <name type="scientific">Pseudomonas marincola</name>
    <dbReference type="NCBI Taxonomy" id="437900"/>
    <lineage>
        <taxon>Bacteria</taxon>
        <taxon>Pseudomonadati</taxon>
        <taxon>Pseudomonadota</taxon>
        <taxon>Gammaproteobacteria</taxon>
        <taxon>Pseudomonadales</taxon>
        <taxon>Pseudomonadaceae</taxon>
        <taxon>Pseudomonas</taxon>
    </lineage>
</organism>
<dbReference type="PANTHER" id="PTHR34351:SF1">
    <property type="entry name" value="SLR1927 PROTEIN"/>
    <property type="match status" value="1"/>
</dbReference>
<keyword evidence="1" id="KW-0812">Transmembrane</keyword>
<evidence type="ECO:0000256" key="1">
    <source>
        <dbReference type="SAM" id="Phobius"/>
    </source>
</evidence>
<reference evidence="2" key="1">
    <citation type="submission" date="2019-02" db="EMBL/GenBank/DDBJ databases">
        <authorList>
            <consortium name="Genoscope - CEA"/>
            <person name="William W."/>
        </authorList>
    </citation>
    <scope>NUCLEOTIDE SEQUENCE [LARGE SCALE GENOMIC DNA]</scope>
    <source>
        <strain evidence="2">YSy11</strain>
    </source>
</reference>
<dbReference type="PANTHER" id="PTHR34351">
    <property type="entry name" value="SLR1927 PROTEIN-RELATED"/>
    <property type="match status" value="1"/>
</dbReference>
<dbReference type="AlphaFoldDB" id="A0A653E9Z6"/>
<evidence type="ECO:0000313" key="2">
    <source>
        <dbReference type="EMBL" id="VEV99357.1"/>
    </source>
</evidence>